<comment type="cofactor">
    <cofactor evidence="4">
        <name>Mg(2+)</name>
        <dbReference type="ChEBI" id="CHEBI:18420"/>
    </cofactor>
</comment>
<dbReference type="InterPro" id="IPR002698">
    <property type="entry name" value="FTHF_cligase"/>
</dbReference>
<keyword evidence="4" id="KW-0460">Magnesium</keyword>
<keyword evidence="2 4" id="KW-0547">Nucleotide-binding</keyword>
<organism evidence="5 6">
    <name type="scientific">Marinomonas colpomeniae</name>
    <dbReference type="NCBI Taxonomy" id="2774408"/>
    <lineage>
        <taxon>Bacteria</taxon>
        <taxon>Pseudomonadati</taxon>
        <taxon>Pseudomonadota</taxon>
        <taxon>Gammaproteobacteria</taxon>
        <taxon>Oceanospirillales</taxon>
        <taxon>Oceanospirillaceae</taxon>
        <taxon>Marinomonas</taxon>
    </lineage>
</organism>
<evidence type="ECO:0000256" key="3">
    <source>
        <dbReference type="ARBA" id="ARBA00022840"/>
    </source>
</evidence>
<protein>
    <recommendedName>
        <fullName evidence="4">5-formyltetrahydrofolate cyclo-ligase</fullName>
        <ecNumber evidence="4">6.3.3.2</ecNumber>
    </recommendedName>
</protein>
<dbReference type="GO" id="GO:0030272">
    <property type="term" value="F:5-formyltetrahydrofolate cyclo-ligase activity"/>
    <property type="evidence" value="ECO:0007669"/>
    <property type="project" value="UniProtKB-EC"/>
</dbReference>
<dbReference type="PANTHER" id="PTHR23407:SF1">
    <property type="entry name" value="5-FORMYLTETRAHYDROFOLATE CYCLO-LIGASE"/>
    <property type="match status" value="1"/>
</dbReference>
<evidence type="ECO:0000313" key="6">
    <source>
        <dbReference type="Proteomes" id="UP000604161"/>
    </source>
</evidence>
<reference evidence="5 6" key="1">
    <citation type="submission" date="2020-09" db="EMBL/GenBank/DDBJ databases">
        <title>Marinomonas sp. nov., isolated from the cysticercosis algae of Qingdao, China.</title>
        <authorList>
            <person name="Sun X."/>
        </authorList>
    </citation>
    <scope>NUCLEOTIDE SEQUENCE [LARGE SCALE GENOMIC DNA]</scope>
    <source>
        <strain evidence="5 6">SM2066</strain>
    </source>
</reference>
<keyword evidence="5" id="KW-0436">Ligase</keyword>
<comment type="catalytic activity">
    <reaction evidence="4">
        <text>(6S)-5-formyl-5,6,7,8-tetrahydrofolate + ATP = (6R)-5,10-methenyltetrahydrofolate + ADP + phosphate</text>
        <dbReference type="Rhea" id="RHEA:10488"/>
        <dbReference type="ChEBI" id="CHEBI:30616"/>
        <dbReference type="ChEBI" id="CHEBI:43474"/>
        <dbReference type="ChEBI" id="CHEBI:57455"/>
        <dbReference type="ChEBI" id="CHEBI:57457"/>
        <dbReference type="ChEBI" id="CHEBI:456216"/>
        <dbReference type="EC" id="6.3.3.2"/>
    </reaction>
</comment>
<keyword evidence="6" id="KW-1185">Reference proteome</keyword>
<name>A0ABR8P3C9_9GAMM</name>
<dbReference type="PANTHER" id="PTHR23407">
    <property type="entry name" value="ATPASE INHIBITOR/5-FORMYLTETRAHYDROFOLATE CYCLO-LIGASE"/>
    <property type="match status" value="1"/>
</dbReference>
<keyword evidence="3 4" id="KW-0067">ATP-binding</keyword>
<dbReference type="Pfam" id="PF01812">
    <property type="entry name" value="5-FTHF_cyc-lig"/>
    <property type="match status" value="1"/>
</dbReference>
<dbReference type="InterPro" id="IPR024185">
    <property type="entry name" value="FTHF_cligase-like_sf"/>
</dbReference>
<dbReference type="InterPro" id="IPR037171">
    <property type="entry name" value="NagB/RpiA_transferase-like"/>
</dbReference>
<dbReference type="EMBL" id="JACYFC010000005">
    <property type="protein sequence ID" value="MBD5772360.1"/>
    <property type="molecule type" value="Genomic_DNA"/>
</dbReference>
<sequence>MTSHLDPRQTLRRQLRQTRRNLSSDEQVNGAQNLLPCFAQYLNDLQTQNLDKRIQHPRKIALYLSNDGEISPHVLCEHFWQQNIETYLPVIQGKELVFALYSKDTIWQDNQFGIKEPVTSSILSGNELDIIFLPLVGFDVKGGRLGMGGGFYDRTFEGKRADQAPLLVGLAHDCQQVKSLPIEGWDVPLQAFITPTQVIRV</sequence>
<gene>
    <name evidence="5" type="ORF">IF202_15075</name>
</gene>
<proteinExistence type="inferred from homology"/>
<evidence type="ECO:0000256" key="1">
    <source>
        <dbReference type="ARBA" id="ARBA00010638"/>
    </source>
</evidence>
<dbReference type="Gene3D" id="3.40.50.10420">
    <property type="entry name" value="NagB/RpiA/CoA transferase-like"/>
    <property type="match status" value="1"/>
</dbReference>
<dbReference type="EC" id="6.3.3.2" evidence="4"/>
<evidence type="ECO:0000256" key="2">
    <source>
        <dbReference type="ARBA" id="ARBA00022741"/>
    </source>
</evidence>
<dbReference type="PIRSF" id="PIRSF006806">
    <property type="entry name" value="FTHF_cligase"/>
    <property type="match status" value="1"/>
</dbReference>
<dbReference type="Proteomes" id="UP000604161">
    <property type="component" value="Unassembled WGS sequence"/>
</dbReference>
<dbReference type="NCBIfam" id="TIGR02727">
    <property type="entry name" value="MTHFS_bact"/>
    <property type="match status" value="1"/>
</dbReference>
<dbReference type="RefSeq" id="WP_191595740.1">
    <property type="nucleotide sequence ID" value="NZ_JACYFC010000005.1"/>
</dbReference>
<evidence type="ECO:0000256" key="4">
    <source>
        <dbReference type="RuleBase" id="RU361279"/>
    </source>
</evidence>
<accession>A0ABR8P3C9</accession>
<evidence type="ECO:0000313" key="5">
    <source>
        <dbReference type="EMBL" id="MBD5772360.1"/>
    </source>
</evidence>
<comment type="caution">
    <text evidence="5">The sequence shown here is derived from an EMBL/GenBank/DDBJ whole genome shotgun (WGS) entry which is preliminary data.</text>
</comment>
<dbReference type="SUPFAM" id="SSF100950">
    <property type="entry name" value="NagB/RpiA/CoA transferase-like"/>
    <property type="match status" value="1"/>
</dbReference>
<keyword evidence="4" id="KW-0479">Metal-binding</keyword>
<comment type="similarity">
    <text evidence="1 4">Belongs to the 5-formyltetrahydrofolate cyclo-ligase family.</text>
</comment>